<dbReference type="SUPFAM" id="SSF50685">
    <property type="entry name" value="Barwin-like endoglucanases"/>
    <property type="match status" value="1"/>
</dbReference>
<evidence type="ECO:0000256" key="2">
    <source>
        <dbReference type="SAM" id="MobiDB-lite"/>
    </source>
</evidence>
<organism evidence="5 6">
    <name type="scientific">Archangium minus</name>
    <dbReference type="NCBI Taxonomy" id="83450"/>
    <lineage>
        <taxon>Bacteria</taxon>
        <taxon>Pseudomonadati</taxon>
        <taxon>Myxococcota</taxon>
        <taxon>Myxococcia</taxon>
        <taxon>Myxococcales</taxon>
        <taxon>Cystobacterineae</taxon>
        <taxon>Archangiaceae</taxon>
        <taxon>Archangium</taxon>
    </lineage>
</organism>
<dbReference type="RefSeq" id="WP_395817049.1">
    <property type="nucleotide sequence ID" value="NZ_CP043494.1"/>
</dbReference>
<dbReference type="EMBL" id="CP043494">
    <property type="protein sequence ID" value="WNG44378.1"/>
    <property type="molecule type" value="Genomic_DNA"/>
</dbReference>
<dbReference type="InterPro" id="IPR036908">
    <property type="entry name" value="RlpA-like_sf"/>
</dbReference>
<keyword evidence="6" id="KW-1185">Reference proteome</keyword>
<dbReference type="PANTHER" id="PTHR31836:SF21">
    <property type="entry name" value="EXPANSIN-LIKE PROTEIN 7"/>
    <property type="match status" value="1"/>
</dbReference>
<keyword evidence="1 3" id="KW-0732">Signal</keyword>
<proteinExistence type="predicted"/>
<dbReference type="NCBIfam" id="NF041144">
    <property type="entry name" value="expansin_EXLX1"/>
    <property type="match status" value="1"/>
</dbReference>
<dbReference type="InterPro" id="IPR007112">
    <property type="entry name" value="Expansin/allergen_DPBB_dom"/>
</dbReference>
<dbReference type="Pfam" id="PF03330">
    <property type="entry name" value="DPBB_1"/>
    <property type="match status" value="1"/>
</dbReference>
<evidence type="ECO:0000256" key="3">
    <source>
        <dbReference type="SAM" id="SignalP"/>
    </source>
</evidence>
<dbReference type="Proteomes" id="UP001611383">
    <property type="component" value="Chromosome"/>
</dbReference>
<evidence type="ECO:0000259" key="4">
    <source>
        <dbReference type="PROSITE" id="PS50842"/>
    </source>
</evidence>
<dbReference type="CDD" id="cd22272">
    <property type="entry name" value="DPBB_EXLX1-like"/>
    <property type="match status" value="1"/>
</dbReference>
<evidence type="ECO:0000256" key="1">
    <source>
        <dbReference type="ARBA" id="ARBA00022729"/>
    </source>
</evidence>
<dbReference type="InterPro" id="IPR049818">
    <property type="entry name" value="Expansin_EXLX1-like"/>
</dbReference>
<dbReference type="InterPro" id="IPR051477">
    <property type="entry name" value="Expansin_CellWall"/>
</dbReference>
<dbReference type="SUPFAM" id="SSF49590">
    <property type="entry name" value="PHL pollen allergen"/>
    <property type="match status" value="1"/>
</dbReference>
<protein>
    <recommendedName>
        <fullName evidence="4">Expansin-like EG45 domain-containing protein</fullName>
    </recommendedName>
</protein>
<dbReference type="PROSITE" id="PS51257">
    <property type="entry name" value="PROKAR_LIPOPROTEIN"/>
    <property type="match status" value="1"/>
</dbReference>
<dbReference type="PROSITE" id="PS50842">
    <property type="entry name" value="EXPANSIN_EG45"/>
    <property type="match status" value="1"/>
</dbReference>
<sequence>MRLTHSFSARSVLAALLLSLMACGSDPATQDLGGPDAGSDTPAGGNDAGTGGGSTMTSRPISDFKSGVITYYTEASGAGNCSFDPSPEDLDIAAIIKTEYQGSAVCGACAEIQGPKGTLRVRIVDSCPDCETAGHLDLSRSAFSKLADPTLGRVQVKWRFVTCPMTGPVRYRFKEGSSQWWTALQVRNHHKPVRKLEWLKGTTWVEVPRQDYNYFVEPAGMGVGPIKVRVTSWDGEVLQDTLPSVQAEQIVTGLRQFTPLP</sequence>
<name>A0ABY9WKX8_9BACT</name>
<feature type="signal peptide" evidence="3">
    <location>
        <begin position="1"/>
        <end position="24"/>
    </location>
</feature>
<dbReference type="Gene3D" id="2.40.40.10">
    <property type="entry name" value="RlpA-like domain"/>
    <property type="match status" value="1"/>
</dbReference>
<dbReference type="InterPro" id="IPR009009">
    <property type="entry name" value="RlpA-like_DPBB"/>
</dbReference>
<evidence type="ECO:0000313" key="6">
    <source>
        <dbReference type="Proteomes" id="UP001611383"/>
    </source>
</evidence>
<dbReference type="InterPro" id="IPR036749">
    <property type="entry name" value="Expansin_CBD_sf"/>
</dbReference>
<feature type="chain" id="PRO_5046645013" description="Expansin-like EG45 domain-containing protein" evidence="3">
    <location>
        <begin position="25"/>
        <end position="261"/>
    </location>
</feature>
<feature type="domain" description="Expansin-like EG45" evidence="4">
    <location>
        <begin position="78"/>
        <end position="168"/>
    </location>
</feature>
<dbReference type="Gene3D" id="2.60.40.760">
    <property type="entry name" value="Expansin, cellulose-binding-like domain"/>
    <property type="match status" value="1"/>
</dbReference>
<evidence type="ECO:0000313" key="5">
    <source>
        <dbReference type="EMBL" id="WNG44378.1"/>
    </source>
</evidence>
<feature type="region of interest" description="Disordered" evidence="2">
    <location>
        <begin position="29"/>
        <end position="57"/>
    </location>
</feature>
<accession>A0ABY9WKX8</accession>
<gene>
    <name evidence="5" type="ORF">F0U60_09840</name>
</gene>
<reference evidence="5 6" key="1">
    <citation type="submission" date="2019-08" db="EMBL/GenBank/DDBJ databases">
        <title>Archangium and Cystobacter genomes.</title>
        <authorList>
            <person name="Chen I.-C.K."/>
            <person name="Wielgoss S."/>
        </authorList>
    </citation>
    <scope>NUCLEOTIDE SEQUENCE [LARGE SCALE GENOMIC DNA]</scope>
    <source>
        <strain evidence="5 6">Cbm 6</strain>
    </source>
</reference>
<dbReference type="PANTHER" id="PTHR31836">
    <property type="match status" value="1"/>
</dbReference>